<evidence type="ECO:0000256" key="1">
    <source>
        <dbReference type="SAM" id="Coils"/>
    </source>
</evidence>
<proteinExistence type="predicted"/>
<dbReference type="Proteomes" id="UP000295662">
    <property type="component" value="Unassembled WGS sequence"/>
</dbReference>
<organism evidence="3 4">
    <name type="scientific">Prosthecobacter fusiformis</name>
    <dbReference type="NCBI Taxonomy" id="48464"/>
    <lineage>
        <taxon>Bacteria</taxon>
        <taxon>Pseudomonadati</taxon>
        <taxon>Verrucomicrobiota</taxon>
        <taxon>Verrucomicrobiia</taxon>
        <taxon>Verrucomicrobiales</taxon>
        <taxon>Verrucomicrobiaceae</taxon>
        <taxon>Prosthecobacter</taxon>
    </lineage>
</organism>
<keyword evidence="2" id="KW-0472">Membrane</keyword>
<evidence type="ECO:0000313" key="3">
    <source>
        <dbReference type="EMBL" id="TDU80894.1"/>
    </source>
</evidence>
<dbReference type="EMBL" id="SOCA01000001">
    <property type="protein sequence ID" value="TDU80894.1"/>
    <property type="molecule type" value="Genomic_DNA"/>
</dbReference>
<gene>
    <name evidence="3" type="ORF">EI77_00195</name>
</gene>
<dbReference type="AlphaFoldDB" id="A0A4R7SPQ4"/>
<name>A0A4R7SPQ4_9BACT</name>
<keyword evidence="2" id="KW-0812">Transmembrane</keyword>
<reference evidence="3 4" key="1">
    <citation type="submission" date="2019-03" db="EMBL/GenBank/DDBJ databases">
        <title>Genomic Encyclopedia of Archaeal and Bacterial Type Strains, Phase II (KMG-II): from individual species to whole genera.</title>
        <authorList>
            <person name="Goeker M."/>
        </authorList>
    </citation>
    <scope>NUCLEOTIDE SEQUENCE [LARGE SCALE GENOMIC DNA]</scope>
    <source>
        <strain evidence="3 4">ATCC 25309</strain>
    </source>
</reference>
<dbReference type="SUPFAM" id="SSF82689">
    <property type="entry name" value="Mechanosensitive channel protein MscS (YggB), C-terminal domain"/>
    <property type="match status" value="1"/>
</dbReference>
<evidence type="ECO:0000313" key="4">
    <source>
        <dbReference type="Proteomes" id="UP000295662"/>
    </source>
</evidence>
<feature type="coiled-coil region" evidence="1">
    <location>
        <begin position="147"/>
        <end position="223"/>
    </location>
</feature>
<dbReference type="InterPro" id="IPR011066">
    <property type="entry name" value="MscS_channel_C_sf"/>
</dbReference>
<keyword evidence="4" id="KW-1185">Reference proteome</keyword>
<dbReference type="GO" id="GO:0016020">
    <property type="term" value="C:membrane"/>
    <property type="evidence" value="ECO:0007669"/>
    <property type="project" value="InterPro"/>
</dbReference>
<sequence>MRLFWILKTGLLSLLLTSILLAQEAVEKAPVPALAEQAAPTKRATLSALLATRESLRAGMEEQRKKLRSEITETGKQDVQAEIERLEKRRLEVERDFNALVTGRQSLVDLTSDPVAQTPMKLQDEIGQLLIPVFSDLRDVTRRPQELQSLRQELALLLSQKTQAERALDDVEVLLGELKAEPEKDASLTKELLATRERWQVRRDDVLNRIAVIENELKEVEKDAGSFWSELGRQVTNFIFVRGANIALALLAFLVVLFGLRGAYYYVLKLVPVKKYEKLSFSSRLLDVVHKGVSVVLAVAAALLVLYARGDWLLGGLALFAVGAMVMTAKSGISRHMEDLQMMLNLGQVREGERIYIDGVPWRVGAIHMFTQLTNIVIGGSGLRLPLDILSTFTSRPSGLDEPWFPCSKRSYVIIDGSLFAQVTDITPDRVELVHGGGLKRWMPIGEFMKADVSCLSGGFARSMTLGLDYKHQAQALKEIPELLKADVRKALLETMREEELVNVIVEFEQAADSSLNFIIVGVFTGSQAANYPNLTRVLQRAALDSATRHGWNIPFPQMVLRKAEK</sequence>
<protein>
    <recommendedName>
        <fullName evidence="5">Small-conductance mechanosensitive channel</fullName>
    </recommendedName>
</protein>
<accession>A0A4R7SPQ4</accession>
<feature type="transmembrane region" description="Helical" evidence="2">
    <location>
        <begin position="246"/>
        <end position="267"/>
    </location>
</feature>
<keyword evidence="2" id="KW-1133">Transmembrane helix</keyword>
<feature type="transmembrane region" description="Helical" evidence="2">
    <location>
        <begin position="313"/>
        <end position="333"/>
    </location>
</feature>
<evidence type="ECO:0008006" key="5">
    <source>
        <dbReference type="Google" id="ProtNLM"/>
    </source>
</evidence>
<keyword evidence="1" id="KW-0175">Coiled coil</keyword>
<evidence type="ECO:0000256" key="2">
    <source>
        <dbReference type="SAM" id="Phobius"/>
    </source>
</evidence>
<feature type="transmembrane region" description="Helical" evidence="2">
    <location>
        <begin position="288"/>
        <end position="307"/>
    </location>
</feature>
<comment type="caution">
    <text evidence="3">The sequence shown here is derived from an EMBL/GenBank/DDBJ whole genome shotgun (WGS) entry which is preliminary data.</text>
</comment>
<feature type="coiled-coil region" evidence="1">
    <location>
        <begin position="57"/>
        <end position="96"/>
    </location>
</feature>